<dbReference type="EMBL" id="SNYC01000004">
    <property type="protein sequence ID" value="TDQ09824.1"/>
    <property type="molecule type" value="Genomic_DNA"/>
</dbReference>
<gene>
    <name evidence="3" type="ORF">ATK78_1983</name>
</gene>
<feature type="chain" id="PRO_5020903529" description="Type IX secretion system protein PorV domain-containing protein" evidence="1">
    <location>
        <begin position="26"/>
        <end position="392"/>
    </location>
</feature>
<protein>
    <recommendedName>
        <fullName evidence="2">Type IX secretion system protein PorV domain-containing protein</fullName>
    </recommendedName>
</protein>
<dbReference type="SUPFAM" id="SSF56935">
    <property type="entry name" value="Porins"/>
    <property type="match status" value="1"/>
</dbReference>
<keyword evidence="1" id="KW-0732">Signal</keyword>
<dbReference type="Gene3D" id="2.40.160.60">
    <property type="entry name" value="Outer membrane protein transport protein (OMPP1/FadL/TodX)"/>
    <property type="match status" value="1"/>
</dbReference>
<organism evidence="3 4">
    <name type="scientific">Pedobacter metabolipauper</name>
    <dbReference type="NCBI Taxonomy" id="425513"/>
    <lineage>
        <taxon>Bacteria</taxon>
        <taxon>Pseudomonadati</taxon>
        <taxon>Bacteroidota</taxon>
        <taxon>Sphingobacteriia</taxon>
        <taxon>Sphingobacteriales</taxon>
        <taxon>Sphingobacteriaceae</taxon>
        <taxon>Pedobacter</taxon>
    </lineage>
</organism>
<dbReference type="RefSeq" id="WP_133575879.1">
    <property type="nucleotide sequence ID" value="NZ_SNYC01000004.1"/>
</dbReference>
<dbReference type="NCBIfam" id="NF033710">
    <property type="entry name" value="T9SS_OM_PorV"/>
    <property type="match status" value="1"/>
</dbReference>
<evidence type="ECO:0000313" key="3">
    <source>
        <dbReference type="EMBL" id="TDQ09824.1"/>
    </source>
</evidence>
<name>A0A4R6SYR2_9SPHI</name>
<keyword evidence="4" id="KW-1185">Reference proteome</keyword>
<feature type="domain" description="Type IX secretion system protein PorV" evidence="2">
    <location>
        <begin position="38"/>
        <end position="276"/>
    </location>
</feature>
<feature type="signal peptide" evidence="1">
    <location>
        <begin position="1"/>
        <end position="25"/>
    </location>
</feature>
<dbReference type="Proteomes" id="UP000295620">
    <property type="component" value="Unassembled WGS sequence"/>
</dbReference>
<proteinExistence type="predicted"/>
<comment type="caution">
    <text evidence="3">The sequence shown here is derived from an EMBL/GenBank/DDBJ whole genome shotgun (WGS) entry which is preliminary data.</text>
</comment>
<dbReference type="OrthoDB" id="9758448at2"/>
<accession>A0A4R6SYR2</accession>
<dbReference type="NCBIfam" id="NF033709">
    <property type="entry name" value="PorV_fam"/>
    <property type="match status" value="1"/>
</dbReference>
<dbReference type="AlphaFoldDB" id="A0A4R6SYR2"/>
<dbReference type="InterPro" id="IPR047799">
    <property type="entry name" value="T9SS_OM_PorV"/>
</dbReference>
<evidence type="ECO:0000259" key="2">
    <source>
        <dbReference type="Pfam" id="PF19572"/>
    </source>
</evidence>
<reference evidence="3 4" key="1">
    <citation type="submission" date="2019-03" db="EMBL/GenBank/DDBJ databases">
        <title>Genomic Encyclopedia of Archaeal and Bacterial Type Strains, Phase II (KMG-II): from individual species to whole genera.</title>
        <authorList>
            <person name="Goeker M."/>
        </authorList>
    </citation>
    <scope>NUCLEOTIDE SEQUENCE [LARGE SCALE GENOMIC DNA]</scope>
    <source>
        <strain evidence="3 4">DSM 19035</strain>
    </source>
</reference>
<evidence type="ECO:0000256" key="1">
    <source>
        <dbReference type="SAM" id="SignalP"/>
    </source>
</evidence>
<dbReference type="Pfam" id="PF19572">
    <property type="entry name" value="PorV"/>
    <property type="match status" value="1"/>
</dbReference>
<evidence type="ECO:0000313" key="4">
    <source>
        <dbReference type="Proteomes" id="UP000295620"/>
    </source>
</evidence>
<dbReference type="InterPro" id="IPR045741">
    <property type="entry name" value="PorV"/>
</dbReference>
<sequence>MSLRNLVRLVLCILCLLPVSAELFAQVVPAGTQTNGSESNNIITAVPFLLIAPDARAGSMGDAGVAVQPDANAMSINPAKLAFLDKQSGFALSYSPWLKSLVPDINLAYLSGFYRLDEVSTIGTSLRFFSLGEIQFVDVNKNDMGVYSPNELALDFTYARRFGDSFSLGTSMRYIYSNLSSGQVSMGQQTRPGSAVAVDISAYYKKNTIFLGKDAILSAGTNISNIGTKISYTDGGIKNFLPTNLKIGGASTFLIDDYNQFTFALDFNKLLVPTQPVYDQSGQIIAGKDPDRSVPAGIFGSFTDAPGGFKEELKEVNIAAAIEYWYNQQFAFRAGYFYENPIKGDRRYFTVGAGLKYNVFNIDFSYLLANTQSSPLANTIRFTLLFNMGDNK</sequence>